<keyword evidence="1" id="KW-0472">Membrane</keyword>
<dbReference type="EMBL" id="JACRWD010000001">
    <property type="protein sequence ID" value="MBC6003239.1"/>
    <property type="molecule type" value="Genomic_DNA"/>
</dbReference>
<protein>
    <submittedName>
        <fullName evidence="2">Uncharacterized protein</fullName>
    </submittedName>
</protein>
<comment type="caution">
    <text evidence="2">The sequence shown here is derived from an EMBL/GenBank/DDBJ whole genome shotgun (WGS) entry which is preliminary data.</text>
</comment>
<feature type="transmembrane region" description="Helical" evidence="1">
    <location>
        <begin position="242"/>
        <end position="263"/>
    </location>
</feature>
<dbReference type="Proteomes" id="UP000611796">
    <property type="component" value="Unassembled WGS sequence"/>
</dbReference>
<organism evidence="2 3">
    <name type="scientific">Paeniclostridium hominis</name>
    <dbReference type="NCBI Taxonomy" id="2764329"/>
    <lineage>
        <taxon>Bacteria</taxon>
        <taxon>Bacillati</taxon>
        <taxon>Bacillota</taxon>
        <taxon>Clostridia</taxon>
        <taxon>Peptostreptococcales</taxon>
        <taxon>Peptostreptococcaceae</taxon>
        <taxon>Paeniclostridium</taxon>
    </lineage>
</organism>
<accession>A0ABR7K2A4</accession>
<evidence type="ECO:0000313" key="2">
    <source>
        <dbReference type="EMBL" id="MBC6003239.1"/>
    </source>
</evidence>
<dbReference type="RefSeq" id="WP_187005527.1">
    <property type="nucleotide sequence ID" value="NZ_JACRWD010000001.1"/>
</dbReference>
<evidence type="ECO:0000313" key="3">
    <source>
        <dbReference type="Proteomes" id="UP000611796"/>
    </source>
</evidence>
<name>A0ABR7K2A4_9FIRM</name>
<sequence>MSKNNKKYDYKFEIEEYTEAGLFEDGLDKNQKEKIKKRMSMLLEELKEANSKFNINVSLSEVLKIKKYLGESGDISEHGIKNSNVLKYIILKVIDKDMESLKNEIIDELFVPSFISMPGVNTSYINHGASYFFKLYLTKDKLIYYGITENFKIVNKKIIEVKEVKSIGKAIENRRWSKGLAWGVNTTSGYMSFIETNDKNIIYLNHLKNKYRKSVIRFLSSLERITGIKAVKKSPLTYEDKFVLGLEIVALILVLTLVVPRLIELCINMSLIR</sequence>
<keyword evidence="1" id="KW-0812">Transmembrane</keyword>
<reference evidence="2 3" key="1">
    <citation type="submission" date="2020-08" db="EMBL/GenBank/DDBJ databases">
        <authorList>
            <person name="Liu C."/>
            <person name="Sun Q."/>
        </authorList>
    </citation>
    <scope>NUCLEOTIDE SEQUENCE [LARGE SCALE GENOMIC DNA]</scope>
    <source>
        <strain evidence="2 3">NSJ-45</strain>
    </source>
</reference>
<dbReference type="SUPFAM" id="SSF158397">
    <property type="entry name" value="TM1646-like"/>
    <property type="match status" value="1"/>
</dbReference>
<proteinExistence type="predicted"/>
<dbReference type="InterPro" id="IPR024042">
    <property type="entry name" value="TM1646-like_dom_sf"/>
</dbReference>
<gene>
    <name evidence="2" type="ORF">H8891_05465</name>
</gene>
<keyword evidence="3" id="KW-1185">Reference proteome</keyword>
<keyword evidence="1" id="KW-1133">Transmembrane helix</keyword>
<evidence type="ECO:0000256" key="1">
    <source>
        <dbReference type="SAM" id="Phobius"/>
    </source>
</evidence>